<name>A0A0P7BB43_9HYPO</name>
<gene>
    <name evidence="2" type="ORF">AK830_g8895</name>
</gene>
<dbReference type="PANTHER" id="PTHR12110">
    <property type="entry name" value="HYDROXYPYRUVATE ISOMERASE"/>
    <property type="match status" value="1"/>
</dbReference>
<dbReference type="OrthoDB" id="5360893at2759"/>
<feature type="domain" description="Xylose isomerase-like TIM barrel" evidence="1">
    <location>
        <begin position="34"/>
        <end position="322"/>
    </location>
</feature>
<proteinExistence type="predicted"/>
<reference evidence="2 3" key="1">
    <citation type="submission" date="2015-09" db="EMBL/GenBank/DDBJ databases">
        <title>Draft genome of a European isolate of the apple canker pathogen Neonectria ditissima.</title>
        <authorList>
            <person name="Gomez-Cortecero A."/>
            <person name="Harrison R.J."/>
            <person name="Armitage A.D."/>
        </authorList>
    </citation>
    <scope>NUCLEOTIDE SEQUENCE [LARGE SCALE GENOMIC DNA]</scope>
    <source>
        <strain evidence="2 3">R09/05</strain>
    </source>
</reference>
<dbReference type="Proteomes" id="UP000050424">
    <property type="component" value="Unassembled WGS sequence"/>
</dbReference>
<evidence type="ECO:0000259" key="1">
    <source>
        <dbReference type="Pfam" id="PF01261"/>
    </source>
</evidence>
<dbReference type="SUPFAM" id="SSF51658">
    <property type="entry name" value="Xylose isomerase-like"/>
    <property type="match status" value="1"/>
</dbReference>
<dbReference type="InterPro" id="IPR036237">
    <property type="entry name" value="Xyl_isomerase-like_sf"/>
</dbReference>
<dbReference type="PANTHER" id="PTHR12110:SF56">
    <property type="entry name" value="DEHYDRATASE, PUTATIVE (AFU_ORTHOLOGUE AFUA_6G08740)-RELATED"/>
    <property type="match status" value="1"/>
</dbReference>
<dbReference type="InterPro" id="IPR050312">
    <property type="entry name" value="IolE/XylAMocC-like"/>
</dbReference>
<accession>A0A0P7BB43</accession>
<dbReference type="InterPro" id="IPR013022">
    <property type="entry name" value="Xyl_isomerase-like_TIM-brl"/>
</dbReference>
<dbReference type="EMBL" id="LKCW01000158">
    <property type="protein sequence ID" value="KPM37679.1"/>
    <property type="molecule type" value="Genomic_DNA"/>
</dbReference>
<comment type="caution">
    <text evidence="2">The sequence shown here is derived from an EMBL/GenBank/DDBJ whole genome shotgun (WGS) entry which is preliminary data.</text>
</comment>
<keyword evidence="3" id="KW-1185">Reference proteome</keyword>
<dbReference type="STRING" id="78410.A0A0P7BB43"/>
<protein>
    <recommendedName>
        <fullName evidence="1">Xylose isomerase-like TIM barrel domain-containing protein</fullName>
    </recommendedName>
</protein>
<dbReference type="Pfam" id="PF01261">
    <property type="entry name" value="AP_endonuc_2"/>
    <property type="match status" value="1"/>
</dbReference>
<evidence type="ECO:0000313" key="2">
    <source>
        <dbReference type="EMBL" id="KPM37679.1"/>
    </source>
</evidence>
<dbReference type="Gene3D" id="3.20.20.150">
    <property type="entry name" value="Divalent-metal-dependent TIM barrel enzymes"/>
    <property type="match status" value="1"/>
</dbReference>
<organism evidence="2 3">
    <name type="scientific">Neonectria ditissima</name>
    <dbReference type="NCBI Taxonomy" id="78410"/>
    <lineage>
        <taxon>Eukaryota</taxon>
        <taxon>Fungi</taxon>
        <taxon>Dikarya</taxon>
        <taxon>Ascomycota</taxon>
        <taxon>Pezizomycotina</taxon>
        <taxon>Sordariomycetes</taxon>
        <taxon>Hypocreomycetidae</taxon>
        <taxon>Hypocreales</taxon>
        <taxon>Nectriaceae</taxon>
        <taxon>Neonectria</taxon>
    </lineage>
</organism>
<sequence>MGIYYPYYSAVIPISLATCSIGSRYGVTLPEKLKAIQKAGFDAVELTLPDVLAYGSHLNGHDLVATDFSAIAIVAKAIRSLVLECNLQVLMLKPFDYSEGWRSGQSDKTEGVSVEKVQGWLKVMEALGTDMIQIGPPNAEECADSISHLARDLAKLADICAEKNVRIAYENRCWAPQARTWKTAWEIVKTADRPNLGLCLNTFQIAAVEFGDPTTETGLIENIGRAELESCWRASLKELAYTVSPEKIYLLQISDAYKVDPPMSEFKDSNGEGPMSKWSNGYRALPLGGGYLPVNDVLRAVLNTRFRGWLSIEVYDSNERLDHSDVEAFAKTAEKTLRDMLLFS</sequence>
<evidence type="ECO:0000313" key="3">
    <source>
        <dbReference type="Proteomes" id="UP000050424"/>
    </source>
</evidence>
<dbReference type="AlphaFoldDB" id="A0A0P7BB43"/>